<dbReference type="EMBL" id="CP027059">
    <property type="protein sequence ID" value="UQZ83667.1"/>
    <property type="molecule type" value="Genomic_DNA"/>
</dbReference>
<keyword evidence="1" id="KW-0378">Hydrolase</keyword>
<organism evidence="1 2">
    <name type="scientific">Paenibacillus konkukensis</name>
    <dbReference type="NCBI Taxonomy" id="2020716"/>
    <lineage>
        <taxon>Bacteria</taxon>
        <taxon>Bacillati</taxon>
        <taxon>Bacillota</taxon>
        <taxon>Bacilli</taxon>
        <taxon>Bacillales</taxon>
        <taxon>Paenibacillaceae</taxon>
        <taxon>Paenibacillus</taxon>
    </lineage>
</organism>
<sequence length="276" mass="30324">MNNIRLIVSDLDGTLLSEDHSLTEPVKEAVRRFRANGGMFTIATGRFGLAAQKIVEELDIDIPFILCNGSVIADRSRVWSASTLELRELTPFLLAAERSGVTVMLFEEAGVSVLSRTAAVEQFEIKEGIRCVVVDPSEEGWQGKPLQKILLIGDMRRIRELWELHLPSFNRSYATIQSEDDYFEVIPPNQSKGSALKKLAELLQVTPAEVLGIGNQLNDMDMIEYAGVGAAVANSHPELKAKASFVCSRSYGDGVVEAMEALGLLSPVSETEEDIR</sequence>
<dbReference type="PANTHER" id="PTHR10000">
    <property type="entry name" value="PHOSPHOSERINE PHOSPHATASE"/>
    <property type="match status" value="1"/>
</dbReference>
<evidence type="ECO:0000313" key="2">
    <source>
        <dbReference type="Proteomes" id="UP001057134"/>
    </source>
</evidence>
<dbReference type="InterPro" id="IPR000150">
    <property type="entry name" value="Cof"/>
</dbReference>
<dbReference type="SUPFAM" id="SSF56784">
    <property type="entry name" value="HAD-like"/>
    <property type="match status" value="1"/>
</dbReference>
<gene>
    <name evidence="1" type="primary">yidA_2</name>
    <name evidence="1" type="ORF">SK3146_02874</name>
</gene>
<proteinExistence type="predicted"/>
<reference evidence="1" key="2">
    <citation type="journal article" date="2021" name="J Anim Sci Technol">
        <title>Complete genome sequence of Paenibacillus konkukensis sp. nov. SK3146 as a potential probiotic strain.</title>
        <authorList>
            <person name="Jung H.I."/>
            <person name="Park S."/>
            <person name="Niu K.M."/>
            <person name="Lee S.W."/>
            <person name="Kothari D."/>
            <person name="Yi K.J."/>
            <person name="Kim S.K."/>
        </authorList>
    </citation>
    <scope>NUCLEOTIDE SEQUENCE</scope>
    <source>
        <strain evidence="1">SK3146</strain>
    </source>
</reference>
<dbReference type="Pfam" id="PF08282">
    <property type="entry name" value="Hydrolase_3"/>
    <property type="match status" value="1"/>
</dbReference>
<evidence type="ECO:0000313" key="1">
    <source>
        <dbReference type="EMBL" id="UQZ83667.1"/>
    </source>
</evidence>
<dbReference type="SFLD" id="SFLDS00003">
    <property type="entry name" value="Haloacid_Dehalogenase"/>
    <property type="match status" value="1"/>
</dbReference>
<dbReference type="NCBIfam" id="TIGR01484">
    <property type="entry name" value="HAD-SF-IIB"/>
    <property type="match status" value="1"/>
</dbReference>
<keyword evidence="2" id="KW-1185">Reference proteome</keyword>
<dbReference type="PROSITE" id="PS01228">
    <property type="entry name" value="COF_1"/>
    <property type="match status" value="1"/>
</dbReference>
<dbReference type="GO" id="GO:0050308">
    <property type="term" value="F:sugar-phosphatase activity"/>
    <property type="evidence" value="ECO:0007669"/>
    <property type="project" value="UniProtKB-EC"/>
</dbReference>
<dbReference type="InterPro" id="IPR023214">
    <property type="entry name" value="HAD_sf"/>
</dbReference>
<dbReference type="PANTHER" id="PTHR10000:SF8">
    <property type="entry name" value="HAD SUPERFAMILY HYDROLASE-LIKE, TYPE 3"/>
    <property type="match status" value="1"/>
</dbReference>
<protein>
    <submittedName>
        <fullName evidence="1">Sugar phosphatase YidA</fullName>
        <ecNumber evidence="1">3.1.3.23</ecNumber>
    </submittedName>
</protein>
<dbReference type="Proteomes" id="UP001057134">
    <property type="component" value="Chromosome"/>
</dbReference>
<reference evidence="1" key="1">
    <citation type="submission" date="2018-02" db="EMBL/GenBank/DDBJ databases">
        <authorList>
            <person name="Kim S.-K."/>
            <person name="Jung H.-I."/>
            <person name="Lee S.-W."/>
        </authorList>
    </citation>
    <scope>NUCLEOTIDE SEQUENCE</scope>
    <source>
        <strain evidence="1">SK3146</strain>
    </source>
</reference>
<dbReference type="NCBIfam" id="TIGR00099">
    <property type="entry name" value="Cof-subfamily"/>
    <property type="match status" value="1"/>
</dbReference>
<dbReference type="RefSeq" id="WP_249865664.1">
    <property type="nucleotide sequence ID" value="NZ_CP027059.1"/>
</dbReference>
<dbReference type="Gene3D" id="3.30.1240.10">
    <property type="match status" value="1"/>
</dbReference>
<dbReference type="EC" id="3.1.3.23" evidence="1"/>
<dbReference type="InterPro" id="IPR036412">
    <property type="entry name" value="HAD-like_sf"/>
</dbReference>
<accession>A0ABY4RMF6</accession>
<dbReference type="SFLD" id="SFLDG01140">
    <property type="entry name" value="C2.B:_Phosphomannomutase_and_P"/>
    <property type="match status" value="1"/>
</dbReference>
<dbReference type="Gene3D" id="3.40.50.1000">
    <property type="entry name" value="HAD superfamily/HAD-like"/>
    <property type="match status" value="1"/>
</dbReference>
<name>A0ABY4RMF6_9BACL</name>
<dbReference type="InterPro" id="IPR006379">
    <property type="entry name" value="HAD-SF_hydro_IIB"/>
</dbReference>